<evidence type="ECO:0000313" key="6">
    <source>
        <dbReference type="Proteomes" id="UP000271098"/>
    </source>
</evidence>
<dbReference type="Pfam" id="PF03291">
    <property type="entry name" value="mRNA_G-N7_MeTrfase"/>
    <property type="match status" value="1"/>
</dbReference>
<dbReference type="InterPro" id="IPR004971">
    <property type="entry name" value="mRNA_G-N7_MeTrfase_dom"/>
</dbReference>
<organism evidence="7">
    <name type="scientific">Gongylonema pulchrum</name>
    <dbReference type="NCBI Taxonomy" id="637853"/>
    <lineage>
        <taxon>Eukaryota</taxon>
        <taxon>Metazoa</taxon>
        <taxon>Ecdysozoa</taxon>
        <taxon>Nematoda</taxon>
        <taxon>Chromadorea</taxon>
        <taxon>Rhabditida</taxon>
        <taxon>Spirurina</taxon>
        <taxon>Spiruromorpha</taxon>
        <taxon>Spiruroidea</taxon>
        <taxon>Gongylonematidae</taxon>
        <taxon>Gongylonema</taxon>
    </lineage>
</organism>
<keyword evidence="1" id="KW-0489">Methyltransferase</keyword>
<protein>
    <submittedName>
        <fullName evidence="7">mRNA cap 0 methyltransferase domain-containing protein</fullName>
    </submittedName>
</protein>
<reference evidence="5 6" key="2">
    <citation type="submission" date="2018-11" db="EMBL/GenBank/DDBJ databases">
        <authorList>
            <consortium name="Pathogen Informatics"/>
        </authorList>
    </citation>
    <scope>NUCLEOTIDE SEQUENCE [LARGE SCALE GENOMIC DNA]</scope>
</reference>
<name>A0A183DEJ4_9BILA</name>
<evidence type="ECO:0000256" key="2">
    <source>
        <dbReference type="ARBA" id="ARBA00022679"/>
    </source>
</evidence>
<evidence type="ECO:0000313" key="5">
    <source>
        <dbReference type="EMBL" id="VDK57338.1"/>
    </source>
</evidence>
<evidence type="ECO:0000256" key="1">
    <source>
        <dbReference type="ARBA" id="ARBA00022603"/>
    </source>
</evidence>
<sequence>MSEVSGIVAADTGEFLDNEIPPKKAKIEDNSESSTSAIAEHYNALPDKGIDERTESRIFYLRNFNNWMKSMLIGE</sequence>
<comment type="catalytic activity">
    <reaction evidence="3">
        <text>a 5'-end (5'-triphosphoguanosine)-ribonucleoside in mRNA + S-adenosyl-L-methionine = a 5'-end (N(7)-methyl 5'-triphosphoguanosine)-ribonucleoside in mRNA + S-adenosyl-L-homocysteine</text>
        <dbReference type="Rhea" id="RHEA:67008"/>
        <dbReference type="Rhea" id="RHEA-COMP:17166"/>
        <dbReference type="Rhea" id="RHEA-COMP:17167"/>
        <dbReference type="ChEBI" id="CHEBI:57856"/>
        <dbReference type="ChEBI" id="CHEBI:59789"/>
        <dbReference type="ChEBI" id="CHEBI:156461"/>
        <dbReference type="ChEBI" id="CHEBI:167617"/>
        <dbReference type="EC" id="2.1.1.56"/>
    </reaction>
</comment>
<keyword evidence="2" id="KW-0808">Transferase</keyword>
<dbReference type="EMBL" id="UYRT01017945">
    <property type="protein sequence ID" value="VDK57338.1"/>
    <property type="molecule type" value="Genomic_DNA"/>
</dbReference>
<dbReference type="Proteomes" id="UP000271098">
    <property type="component" value="Unassembled WGS sequence"/>
</dbReference>
<dbReference type="GO" id="GO:0004482">
    <property type="term" value="F:mRNA 5'-cap (guanine-N7-)-methyltransferase activity"/>
    <property type="evidence" value="ECO:0007669"/>
    <property type="project" value="UniProtKB-EC"/>
</dbReference>
<accession>A0A183DEJ4</accession>
<dbReference type="WBParaSite" id="GPUH_0000714401-mRNA-1">
    <property type="protein sequence ID" value="GPUH_0000714401-mRNA-1"/>
    <property type="gene ID" value="GPUH_0000714401"/>
</dbReference>
<evidence type="ECO:0000256" key="3">
    <source>
        <dbReference type="ARBA" id="ARBA00044712"/>
    </source>
</evidence>
<gene>
    <name evidence="5" type="ORF">GPUH_LOCUS7135</name>
</gene>
<dbReference type="AlphaFoldDB" id="A0A183DEJ4"/>
<keyword evidence="6" id="KW-1185">Reference proteome</keyword>
<evidence type="ECO:0000313" key="7">
    <source>
        <dbReference type="WBParaSite" id="GPUH_0000714401-mRNA-1"/>
    </source>
</evidence>
<dbReference type="OrthoDB" id="10248867at2759"/>
<dbReference type="Gene3D" id="3.40.50.150">
    <property type="entry name" value="Vaccinia Virus protein VP39"/>
    <property type="match status" value="1"/>
</dbReference>
<feature type="domain" description="MRNA cap 0 methyltransferase" evidence="4">
    <location>
        <begin position="28"/>
        <end position="75"/>
    </location>
</feature>
<evidence type="ECO:0000259" key="4">
    <source>
        <dbReference type="Pfam" id="PF03291"/>
    </source>
</evidence>
<dbReference type="InterPro" id="IPR029063">
    <property type="entry name" value="SAM-dependent_MTases_sf"/>
</dbReference>
<reference evidence="7" key="1">
    <citation type="submission" date="2016-06" db="UniProtKB">
        <authorList>
            <consortium name="WormBaseParasite"/>
        </authorList>
    </citation>
    <scope>IDENTIFICATION</scope>
</reference>
<proteinExistence type="predicted"/>